<sequence>MSELRSSFKKTAAKHNAYKVAAAAKQAQAPQGPSAFSRISKDVIKMQMLLLSMQLELLEDLEPMNDEEKLQALFDVLDKDGDGSLSAVELADGLRKIRGDVDFEQSIALAMERVAEFDKDGDGKFQLSEFKEYVDTLCEALGTNFHELSEMLIISVVFNDVGNDSVEDFTASLLDEDITVAIQEEEKLRKFMDDERMVVLFHLFDSDMSGSVSFQEVVMGIYKITEDLDGAAATAVAALLLFDDDGSQTLDYAQFTKFILQLIAAADTPYNEAIFSLTEAAARDDPETLTMEELNKRLSSM</sequence>
<keyword evidence="3" id="KW-1185">Reference proteome</keyword>
<reference evidence="2" key="2">
    <citation type="submission" date="2021-04" db="EMBL/GenBank/DDBJ databases">
        <authorList>
            <person name="Podell S."/>
        </authorList>
    </citation>
    <scope>NUCLEOTIDE SEQUENCE</scope>
    <source>
        <strain evidence="2">Hildebrandi</strain>
    </source>
</reference>
<accession>A0A9K3KMS1</accession>
<dbReference type="EMBL" id="JAGRRH010000021">
    <property type="protein sequence ID" value="KAG7345870.1"/>
    <property type="molecule type" value="Genomic_DNA"/>
</dbReference>
<gene>
    <name evidence="2" type="ORF">IV203_004937</name>
</gene>
<dbReference type="Pfam" id="PF13499">
    <property type="entry name" value="EF-hand_7"/>
    <property type="match status" value="1"/>
</dbReference>
<evidence type="ECO:0000313" key="2">
    <source>
        <dbReference type="EMBL" id="KAG7345870.1"/>
    </source>
</evidence>
<comment type="caution">
    <text evidence="2">The sequence shown here is derived from an EMBL/GenBank/DDBJ whole genome shotgun (WGS) entry which is preliminary data.</text>
</comment>
<dbReference type="PANTHER" id="PTHR10827">
    <property type="entry name" value="RETICULOCALBIN"/>
    <property type="match status" value="1"/>
</dbReference>
<dbReference type="InterPro" id="IPR002048">
    <property type="entry name" value="EF_hand_dom"/>
</dbReference>
<feature type="domain" description="EF-hand" evidence="1">
    <location>
        <begin position="192"/>
        <end position="227"/>
    </location>
</feature>
<feature type="domain" description="EF-hand" evidence="1">
    <location>
        <begin position="65"/>
        <end position="100"/>
    </location>
</feature>
<name>A0A9K3KMS1_9STRA</name>
<dbReference type="AlphaFoldDB" id="A0A9K3KMS1"/>
<dbReference type="SMART" id="SM00054">
    <property type="entry name" value="EFh"/>
    <property type="match status" value="4"/>
</dbReference>
<dbReference type="GO" id="GO:0005509">
    <property type="term" value="F:calcium ion binding"/>
    <property type="evidence" value="ECO:0007669"/>
    <property type="project" value="InterPro"/>
</dbReference>
<dbReference type="PROSITE" id="PS00018">
    <property type="entry name" value="EF_HAND_1"/>
    <property type="match status" value="2"/>
</dbReference>
<evidence type="ECO:0000259" key="1">
    <source>
        <dbReference type="PROSITE" id="PS50222"/>
    </source>
</evidence>
<dbReference type="PROSITE" id="PS50222">
    <property type="entry name" value="EF_HAND_2"/>
    <property type="match status" value="3"/>
</dbReference>
<dbReference type="CDD" id="cd00051">
    <property type="entry name" value="EFh"/>
    <property type="match status" value="1"/>
</dbReference>
<dbReference type="InterPro" id="IPR018247">
    <property type="entry name" value="EF_Hand_1_Ca_BS"/>
</dbReference>
<dbReference type="OrthoDB" id="186625at2759"/>
<dbReference type="PANTHER" id="PTHR10827:SF52">
    <property type="entry name" value="IP16409P"/>
    <property type="match status" value="1"/>
</dbReference>
<reference evidence="2" key="1">
    <citation type="journal article" date="2021" name="Sci. Rep.">
        <title>Diploid genomic architecture of Nitzschia inconspicua, an elite biomass production diatom.</title>
        <authorList>
            <person name="Oliver A."/>
            <person name="Podell S."/>
            <person name="Pinowska A."/>
            <person name="Traller J.C."/>
            <person name="Smith S.R."/>
            <person name="McClure R."/>
            <person name="Beliaev A."/>
            <person name="Bohutskyi P."/>
            <person name="Hill E.A."/>
            <person name="Rabines A."/>
            <person name="Zheng H."/>
            <person name="Allen L.Z."/>
            <person name="Kuo A."/>
            <person name="Grigoriev I.V."/>
            <person name="Allen A.E."/>
            <person name="Hazlebeck D."/>
            <person name="Allen E.E."/>
        </authorList>
    </citation>
    <scope>NUCLEOTIDE SEQUENCE</scope>
    <source>
        <strain evidence="2">Hildebrandi</strain>
    </source>
</reference>
<dbReference type="GO" id="GO:0005783">
    <property type="term" value="C:endoplasmic reticulum"/>
    <property type="evidence" value="ECO:0007669"/>
    <property type="project" value="TreeGrafter"/>
</dbReference>
<feature type="domain" description="EF-hand" evidence="1">
    <location>
        <begin position="105"/>
        <end position="140"/>
    </location>
</feature>
<dbReference type="Proteomes" id="UP000693970">
    <property type="component" value="Unassembled WGS sequence"/>
</dbReference>
<organism evidence="2 3">
    <name type="scientific">Nitzschia inconspicua</name>
    <dbReference type="NCBI Taxonomy" id="303405"/>
    <lineage>
        <taxon>Eukaryota</taxon>
        <taxon>Sar</taxon>
        <taxon>Stramenopiles</taxon>
        <taxon>Ochrophyta</taxon>
        <taxon>Bacillariophyta</taxon>
        <taxon>Bacillariophyceae</taxon>
        <taxon>Bacillariophycidae</taxon>
        <taxon>Bacillariales</taxon>
        <taxon>Bacillariaceae</taxon>
        <taxon>Nitzschia</taxon>
    </lineage>
</organism>
<protein>
    <submittedName>
        <fullName evidence="2">EF hand domain containing protein</fullName>
    </submittedName>
</protein>
<evidence type="ECO:0000313" key="3">
    <source>
        <dbReference type="Proteomes" id="UP000693970"/>
    </source>
</evidence>
<proteinExistence type="predicted"/>